<dbReference type="FunFam" id="3.50.80.10:FF:000001">
    <property type="entry name" value="D-aminoacyl-tRNA deacylase"/>
    <property type="match status" value="1"/>
</dbReference>
<protein>
    <recommendedName>
        <fullName evidence="2">D-aminoacyl-tRNA deacylase</fullName>
        <shortName evidence="2">DTD</shortName>
        <ecNumber evidence="2">3.1.1.96</ecNumber>
    </recommendedName>
    <alternativeName>
        <fullName evidence="2">Gly-tRNA(Ala) deacylase</fullName>
        <ecNumber evidence="2">3.1.1.-</ecNumber>
    </alternativeName>
</protein>
<dbReference type="GO" id="GO:0019478">
    <property type="term" value="P:D-amino acid catabolic process"/>
    <property type="evidence" value="ECO:0007669"/>
    <property type="project" value="UniProtKB-UniRule"/>
</dbReference>
<evidence type="ECO:0000313" key="3">
    <source>
        <dbReference type="EMBL" id="SET31071.1"/>
    </source>
</evidence>
<organism evidence="3 4">
    <name type="scientific">[Clostridium] aminophilum</name>
    <dbReference type="NCBI Taxonomy" id="1526"/>
    <lineage>
        <taxon>Bacteria</taxon>
        <taxon>Bacillati</taxon>
        <taxon>Bacillota</taxon>
        <taxon>Clostridia</taxon>
        <taxon>Lachnospirales</taxon>
        <taxon>Lachnospiraceae</taxon>
    </lineage>
</organism>
<reference evidence="3 4" key="1">
    <citation type="submission" date="2016-10" db="EMBL/GenBank/DDBJ databases">
        <authorList>
            <person name="de Groot N.N."/>
        </authorList>
    </citation>
    <scope>NUCLEOTIDE SEQUENCE [LARGE SCALE GENOMIC DNA]</scope>
    <source>
        <strain evidence="3 4">KH1P1</strain>
    </source>
</reference>
<dbReference type="SUPFAM" id="SSF69500">
    <property type="entry name" value="DTD-like"/>
    <property type="match status" value="1"/>
</dbReference>
<dbReference type="GO" id="GO:0106026">
    <property type="term" value="F:Gly-tRNA(Ala) deacylase activity"/>
    <property type="evidence" value="ECO:0007669"/>
    <property type="project" value="UniProtKB-UniRule"/>
</dbReference>
<dbReference type="AlphaFoldDB" id="A0A1I0DFK6"/>
<dbReference type="EMBL" id="FOIL01000012">
    <property type="protein sequence ID" value="SET31071.1"/>
    <property type="molecule type" value="Genomic_DNA"/>
</dbReference>
<comment type="domain">
    <text evidence="2">A Gly-cisPro motif from one monomer fits into the active site of the other monomer to allow specific chiral rejection of L-amino acids.</text>
</comment>
<dbReference type="GO" id="GO:0043908">
    <property type="term" value="F:Ser(Gly)-tRNA(Ala) hydrolase activity"/>
    <property type="evidence" value="ECO:0007669"/>
    <property type="project" value="UniProtKB-UniRule"/>
</dbReference>
<dbReference type="PANTHER" id="PTHR10472">
    <property type="entry name" value="D-TYROSYL-TRNA TYR DEACYLASE"/>
    <property type="match status" value="1"/>
</dbReference>
<keyword evidence="2" id="KW-0378">Hydrolase</keyword>
<dbReference type="GO" id="GO:0051500">
    <property type="term" value="F:D-tyrosyl-tRNA(Tyr) deacylase activity"/>
    <property type="evidence" value="ECO:0007669"/>
    <property type="project" value="TreeGrafter"/>
</dbReference>
<dbReference type="PANTHER" id="PTHR10472:SF5">
    <property type="entry name" value="D-AMINOACYL-TRNA DEACYLASE 1"/>
    <property type="match status" value="1"/>
</dbReference>
<dbReference type="eggNOG" id="COG1490">
    <property type="taxonomic scope" value="Bacteria"/>
</dbReference>
<comment type="function">
    <text evidence="2">An aminoacyl-tRNA editing enzyme that deacylates mischarged D-aminoacyl-tRNAs. Also deacylates mischarged glycyl-tRNA(Ala), protecting cells against glycine mischarging by AlaRS. Acts via tRNA-based rather than protein-based catalysis; rejects L-amino acids rather than detecting D-amino acids in the active site. By recycling D-aminoacyl-tRNA to D-amino acids and free tRNA molecules, this enzyme counteracts the toxicity associated with the formation of D-aminoacyl-tRNA entities in vivo and helps enforce protein L-homochirality.</text>
</comment>
<gene>
    <name evidence="2" type="primary">dtd</name>
    <name evidence="3" type="ORF">SAMN04487771_101213</name>
</gene>
<dbReference type="GO" id="GO:0000049">
    <property type="term" value="F:tRNA binding"/>
    <property type="evidence" value="ECO:0007669"/>
    <property type="project" value="UniProtKB-UniRule"/>
</dbReference>
<evidence type="ECO:0000256" key="1">
    <source>
        <dbReference type="ARBA" id="ARBA00009673"/>
    </source>
</evidence>
<dbReference type="HAMAP" id="MF_00518">
    <property type="entry name" value="Deacylase_Dtd"/>
    <property type="match status" value="1"/>
</dbReference>
<dbReference type="OrthoDB" id="9801395at2"/>
<comment type="subcellular location">
    <subcellularLocation>
        <location evidence="2">Cytoplasm</location>
    </subcellularLocation>
</comment>
<comment type="similarity">
    <text evidence="1 2">Belongs to the DTD family.</text>
</comment>
<dbReference type="Gene3D" id="3.50.80.10">
    <property type="entry name" value="D-tyrosyl-tRNA(Tyr) deacylase"/>
    <property type="match status" value="1"/>
</dbReference>
<dbReference type="InterPro" id="IPR023509">
    <property type="entry name" value="DTD-like_sf"/>
</dbReference>
<comment type="catalytic activity">
    <reaction evidence="2">
        <text>a D-aminoacyl-tRNA + H2O = a tRNA + a D-alpha-amino acid + H(+)</text>
        <dbReference type="Rhea" id="RHEA:13953"/>
        <dbReference type="Rhea" id="RHEA-COMP:10123"/>
        <dbReference type="Rhea" id="RHEA-COMP:10124"/>
        <dbReference type="ChEBI" id="CHEBI:15377"/>
        <dbReference type="ChEBI" id="CHEBI:15378"/>
        <dbReference type="ChEBI" id="CHEBI:59871"/>
        <dbReference type="ChEBI" id="CHEBI:78442"/>
        <dbReference type="ChEBI" id="CHEBI:79333"/>
        <dbReference type="EC" id="3.1.1.96"/>
    </reaction>
</comment>
<comment type="subunit">
    <text evidence="2">Homodimer.</text>
</comment>
<keyword evidence="2" id="KW-0820">tRNA-binding</keyword>
<dbReference type="NCBIfam" id="TIGR00256">
    <property type="entry name" value="D-aminoacyl-tRNA deacylase"/>
    <property type="match status" value="1"/>
</dbReference>
<accession>A0A1I0DFK6</accession>
<dbReference type="Proteomes" id="UP000199820">
    <property type="component" value="Unassembled WGS sequence"/>
</dbReference>
<evidence type="ECO:0000256" key="2">
    <source>
        <dbReference type="HAMAP-Rule" id="MF_00518"/>
    </source>
</evidence>
<sequence>MRIVLQVVKHADVKVDGEEIGSIGRGFLILLGVEDTDTEELTDRMIDKVCKLRILSDENDKTNLSLADVGGEILVVSQFTLYADCRKGHRPGFTHAGKPELAERLYEHAIERCRMYSDKVAHGKFGEHMEVSLLNDGPFTLMLDSETLLK</sequence>
<keyword evidence="2" id="KW-0694">RNA-binding</keyword>
<feature type="short sequence motif" description="Gly-cisPro motif, important for rejection of L-amino acids" evidence="2">
    <location>
        <begin position="137"/>
        <end position="138"/>
    </location>
</feature>
<dbReference type="EC" id="3.1.1.96" evidence="2"/>
<dbReference type="GO" id="GO:0005737">
    <property type="term" value="C:cytoplasm"/>
    <property type="evidence" value="ECO:0007669"/>
    <property type="project" value="UniProtKB-SubCell"/>
</dbReference>
<dbReference type="InterPro" id="IPR003732">
    <property type="entry name" value="Daa-tRNA_deacyls_DTD"/>
</dbReference>
<dbReference type="EC" id="3.1.1.-" evidence="2"/>
<proteinExistence type="inferred from homology"/>
<dbReference type="STRING" id="1526.SAMN02910262_00226"/>
<dbReference type="RefSeq" id="WP_074649094.1">
    <property type="nucleotide sequence ID" value="NZ_FOIL01000012.1"/>
</dbReference>
<keyword evidence="4" id="KW-1185">Reference proteome</keyword>
<evidence type="ECO:0000313" key="4">
    <source>
        <dbReference type="Proteomes" id="UP000199820"/>
    </source>
</evidence>
<keyword evidence="2" id="KW-0963">Cytoplasm</keyword>
<name>A0A1I0DFK6_9FIRM</name>
<dbReference type="Pfam" id="PF02580">
    <property type="entry name" value="Tyr_Deacylase"/>
    <property type="match status" value="1"/>
</dbReference>
<comment type="catalytic activity">
    <reaction evidence="2">
        <text>glycyl-tRNA(Ala) + H2O = tRNA(Ala) + glycine + H(+)</text>
        <dbReference type="Rhea" id="RHEA:53744"/>
        <dbReference type="Rhea" id="RHEA-COMP:9657"/>
        <dbReference type="Rhea" id="RHEA-COMP:13640"/>
        <dbReference type="ChEBI" id="CHEBI:15377"/>
        <dbReference type="ChEBI" id="CHEBI:15378"/>
        <dbReference type="ChEBI" id="CHEBI:57305"/>
        <dbReference type="ChEBI" id="CHEBI:78442"/>
        <dbReference type="ChEBI" id="CHEBI:78522"/>
    </reaction>
</comment>